<dbReference type="Pfam" id="PF13551">
    <property type="entry name" value="HTH_29"/>
    <property type="match status" value="1"/>
</dbReference>
<evidence type="ECO:0000313" key="2">
    <source>
        <dbReference type="Proteomes" id="UP000813068"/>
    </source>
</evidence>
<proteinExistence type="predicted"/>
<dbReference type="RefSeq" id="WP_217679769.1">
    <property type="nucleotide sequence ID" value="NZ_JAHRGL010000010.1"/>
</dbReference>
<name>A0ABS6MSS8_9GAMM</name>
<dbReference type="EMBL" id="JAHRGL010000010">
    <property type="protein sequence ID" value="MBV2131857.1"/>
    <property type="molecule type" value="Genomic_DNA"/>
</dbReference>
<comment type="caution">
    <text evidence="1">The sequence shown here is derived from an EMBL/GenBank/DDBJ whole genome shotgun (WGS) entry which is preliminary data.</text>
</comment>
<reference evidence="1 2" key="1">
    <citation type="submission" date="2021-06" db="EMBL/GenBank/DDBJ databases">
        <title>Differences between aerobic and microaerobic xylene degrading microbial communities.</title>
        <authorList>
            <person name="Banerjee S."/>
            <person name="Tancsics A."/>
        </authorList>
    </citation>
    <scope>NUCLEOTIDE SEQUENCE [LARGE SCALE GENOMIC DNA]</scope>
    <source>
        <strain evidence="1 2">MAP12</strain>
    </source>
</reference>
<accession>A0ABS6MSS8</accession>
<keyword evidence="2" id="KW-1185">Reference proteome</keyword>
<organism evidence="1 2">
    <name type="scientific">Geopseudomonas aromaticivorans</name>
    <dbReference type="NCBI Taxonomy" id="2849492"/>
    <lineage>
        <taxon>Bacteria</taxon>
        <taxon>Pseudomonadati</taxon>
        <taxon>Pseudomonadota</taxon>
        <taxon>Gammaproteobacteria</taxon>
        <taxon>Pseudomonadales</taxon>
        <taxon>Pseudomonadaceae</taxon>
        <taxon>Geopseudomonas</taxon>
    </lineage>
</organism>
<evidence type="ECO:0000313" key="1">
    <source>
        <dbReference type="EMBL" id="MBV2131857.1"/>
    </source>
</evidence>
<dbReference type="Proteomes" id="UP000813068">
    <property type="component" value="Unassembled WGS sequence"/>
</dbReference>
<gene>
    <name evidence="1" type="ORF">KRX52_03485</name>
</gene>
<sequence>MRKHYSPQVKKRLVLEVVALEDEGLNTAEACVRLGLSRANFYRWRGLIAETIKGGAGKIAPKSKRPKILARQTPNEFKNRIVEMALSGIFKSANAISKELHNERVIHPGTVIKILEEAGLYGVQEVRDSKGDLVKKKRGIIRQQGS</sequence>
<protein>
    <submittedName>
        <fullName evidence="1">Transposase</fullName>
    </submittedName>
</protein>